<evidence type="ECO:0000259" key="2">
    <source>
        <dbReference type="SMART" id="SM00703"/>
    </source>
</evidence>
<gene>
    <name evidence="3" type="primary">nrf-6</name>
    <name evidence="3" type="ORF">CDAR_616731</name>
</gene>
<keyword evidence="1" id="KW-1133">Transmembrane helix</keyword>
<dbReference type="Pfam" id="PF01757">
    <property type="entry name" value="Acyl_transf_3"/>
    <property type="match status" value="1"/>
</dbReference>
<sequence length="756" mass="86123">MVIGSLSGVQTRVRLLPPLPSPSHQAISLHIEEVGPRQHYNFVELIQNSAKHISVSNNLQLASAEDKTLLNEFLNILHESINPILHNFLYDSASDKCYQDLMYVFSNLKSDWAARMLDSYAKPESGLLNGNAKWLGEYDECLSVYAPASKINASLEDASKINGSLGNFKGKYCTLGVPLKIKTMSLPLNLGVCLPDSCDISGYIFRNKSLNFTDLYPTVDYKNLSLFDNITLTCKETSREYTGGAIFVMFLISLFALLAVIGSLITAYEYYFINDVSKESIYGNSASQTSLVNGDVESKSCEDIMITGRSGTNKSEWFEKCKPFFNCFCFFTNGQKILYVGSSEGQLPCLHGIRFLSMSWIILCHSYAFSASSIRNMAETINLFDNWSFQVILNGFFSVDSFFLLSGFLVTHVYLQQAFKTDGKIPWLYFYIHRFIRLTPVYMVVLAFYTTLDSHISSGPLWPDVNVDPSCQSRWWWNILYINNFLAASEQCMGWAWYLANDMQFYVICPLFLIALWRRPVIGYSLLGVTFAASTITTFVLSYEYNLFSGLGNIVRVVDDIEDFLLRWTDYFDIIYIKPYTRISPYLVGILLAYYIYKTRQNGTFKLHKITLYLGWIVASTITLACMYGLYHRDQSRVEIAFYNSFSRTCFALGLAWVIFVCVTDQGGVVNSILSWKALIPLSRLTYSAYLVHPIVEILYFASVKQLIHFQHVTMVIYFLGFLFVSYAAALVTSLLFESPVIRLERLIRNKFTARE</sequence>
<feature type="transmembrane region" description="Helical" evidence="1">
    <location>
        <begin position="610"/>
        <end position="631"/>
    </location>
</feature>
<feature type="transmembrane region" description="Helical" evidence="1">
    <location>
        <begin position="435"/>
        <end position="452"/>
    </location>
</feature>
<keyword evidence="1" id="KW-0472">Membrane</keyword>
<name>A0AAV4V5N1_9ARAC</name>
<dbReference type="PANTHER" id="PTHR11161">
    <property type="entry name" value="O-ACYLTRANSFERASE"/>
    <property type="match status" value="1"/>
</dbReference>
<organism evidence="3 4">
    <name type="scientific">Caerostris darwini</name>
    <dbReference type="NCBI Taxonomy" id="1538125"/>
    <lineage>
        <taxon>Eukaryota</taxon>
        <taxon>Metazoa</taxon>
        <taxon>Ecdysozoa</taxon>
        <taxon>Arthropoda</taxon>
        <taxon>Chelicerata</taxon>
        <taxon>Arachnida</taxon>
        <taxon>Araneae</taxon>
        <taxon>Araneomorphae</taxon>
        <taxon>Entelegynae</taxon>
        <taxon>Araneoidea</taxon>
        <taxon>Araneidae</taxon>
        <taxon>Caerostris</taxon>
    </lineage>
</organism>
<dbReference type="InterPro" id="IPR006621">
    <property type="entry name" value="Nose-resist-to-fluoxetine_N"/>
</dbReference>
<feature type="transmembrane region" description="Helical" evidence="1">
    <location>
        <begin position="685"/>
        <end position="703"/>
    </location>
</feature>
<dbReference type="Pfam" id="PF20146">
    <property type="entry name" value="NRF"/>
    <property type="match status" value="1"/>
</dbReference>
<keyword evidence="1" id="KW-0812">Transmembrane</keyword>
<feature type="transmembrane region" description="Helical" evidence="1">
    <location>
        <begin position="495"/>
        <end position="517"/>
    </location>
</feature>
<dbReference type="EMBL" id="BPLQ01012362">
    <property type="protein sequence ID" value="GIY64969.1"/>
    <property type="molecule type" value="Genomic_DNA"/>
</dbReference>
<feature type="transmembrane region" description="Helical" evidence="1">
    <location>
        <begin position="715"/>
        <end position="737"/>
    </location>
</feature>
<reference evidence="3 4" key="1">
    <citation type="submission" date="2021-06" db="EMBL/GenBank/DDBJ databases">
        <title>Caerostris darwini draft genome.</title>
        <authorList>
            <person name="Kono N."/>
            <person name="Arakawa K."/>
        </authorList>
    </citation>
    <scope>NUCLEOTIDE SEQUENCE [LARGE SCALE GENOMIC DNA]</scope>
</reference>
<feature type="transmembrane region" description="Helical" evidence="1">
    <location>
        <begin position="391"/>
        <end position="415"/>
    </location>
</feature>
<dbReference type="SMART" id="SM00703">
    <property type="entry name" value="NRF"/>
    <property type="match status" value="1"/>
</dbReference>
<evidence type="ECO:0000313" key="4">
    <source>
        <dbReference type="Proteomes" id="UP001054837"/>
    </source>
</evidence>
<dbReference type="InterPro" id="IPR002656">
    <property type="entry name" value="Acyl_transf_3_dom"/>
</dbReference>
<feature type="transmembrane region" description="Helical" evidence="1">
    <location>
        <begin position="580"/>
        <end position="598"/>
    </location>
</feature>
<keyword evidence="4" id="KW-1185">Reference proteome</keyword>
<evidence type="ECO:0000256" key="1">
    <source>
        <dbReference type="SAM" id="Phobius"/>
    </source>
</evidence>
<comment type="caution">
    <text evidence="3">The sequence shown here is derived from an EMBL/GenBank/DDBJ whole genome shotgun (WGS) entry which is preliminary data.</text>
</comment>
<feature type="transmembrane region" description="Helical" evidence="1">
    <location>
        <begin position="651"/>
        <end position="673"/>
    </location>
</feature>
<dbReference type="GO" id="GO:0016747">
    <property type="term" value="F:acyltransferase activity, transferring groups other than amino-acyl groups"/>
    <property type="evidence" value="ECO:0007669"/>
    <property type="project" value="InterPro"/>
</dbReference>
<dbReference type="PANTHER" id="PTHR11161:SF0">
    <property type="entry name" value="O-ACYLTRANSFERASE LIKE PROTEIN"/>
    <property type="match status" value="1"/>
</dbReference>
<accession>A0AAV4V5N1</accession>
<feature type="transmembrane region" description="Helical" evidence="1">
    <location>
        <begin position="244"/>
        <end position="268"/>
    </location>
</feature>
<protein>
    <submittedName>
        <fullName evidence="3">Nose resistant to fluoxetine protein 6</fullName>
    </submittedName>
</protein>
<proteinExistence type="predicted"/>
<dbReference type="Proteomes" id="UP001054837">
    <property type="component" value="Unassembled WGS sequence"/>
</dbReference>
<feature type="domain" description="Nose resistant-to-fluoxetine protein N-terminal" evidence="2">
    <location>
        <begin position="94"/>
        <end position="221"/>
    </location>
</feature>
<dbReference type="InterPro" id="IPR052728">
    <property type="entry name" value="O2_lipid_transport_reg"/>
</dbReference>
<feature type="transmembrane region" description="Helical" evidence="1">
    <location>
        <begin position="352"/>
        <end position="371"/>
    </location>
</feature>
<feature type="transmembrane region" description="Helical" evidence="1">
    <location>
        <begin position="524"/>
        <end position="543"/>
    </location>
</feature>
<dbReference type="AlphaFoldDB" id="A0AAV4V5N1"/>
<evidence type="ECO:0000313" key="3">
    <source>
        <dbReference type="EMBL" id="GIY64969.1"/>
    </source>
</evidence>